<dbReference type="Proteomes" id="UP000766698">
    <property type="component" value="Unassembled WGS sequence"/>
</dbReference>
<keyword evidence="2" id="KW-1185">Reference proteome</keyword>
<proteinExistence type="predicted"/>
<evidence type="ECO:0000313" key="2">
    <source>
        <dbReference type="Proteomes" id="UP000766698"/>
    </source>
</evidence>
<accession>A0ABR6EF24</accession>
<protein>
    <submittedName>
        <fullName evidence="1">Uncharacterized protein</fullName>
    </submittedName>
</protein>
<reference evidence="2" key="1">
    <citation type="journal article" date="2020" name="Syst. Appl. Microbiol.">
        <title>Streptomyces alkaliterrae sp. nov., isolated from an alkaline soil, and emended descriptions of Streptomyces alkaliphilus, Streptomyces calidiresistens and Streptomyces durbertensis.</title>
        <authorList>
            <person name="Swiecimska M."/>
            <person name="Golinska P."/>
            <person name="Nouioui I."/>
            <person name="Wypij M."/>
            <person name="Rai M."/>
            <person name="Sangal V."/>
            <person name="Goodfellow M."/>
        </authorList>
    </citation>
    <scope>NUCLEOTIDE SEQUENCE [LARGE SCALE GENOMIC DNA]</scope>
    <source>
        <strain evidence="2">DSM 104538</strain>
    </source>
</reference>
<name>A0ABR6EF24_9ACTN</name>
<organism evidence="1 2">
    <name type="scientific">Streptomyces durbertensis</name>
    <dbReference type="NCBI Taxonomy" id="2448886"/>
    <lineage>
        <taxon>Bacteria</taxon>
        <taxon>Bacillati</taxon>
        <taxon>Actinomycetota</taxon>
        <taxon>Actinomycetes</taxon>
        <taxon>Kitasatosporales</taxon>
        <taxon>Streptomycetaceae</taxon>
        <taxon>Streptomyces</taxon>
    </lineage>
</organism>
<comment type="caution">
    <text evidence="1">The sequence shown here is derived from an EMBL/GenBank/DDBJ whole genome shotgun (WGS) entry which is preliminary data.</text>
</comment>
<dbReference type="EMBL" id="WMLF01000111">
    <property type="protein sequence ID" value="MBB1243934.1"/>
    <property type="molecule type" value="Genomic_DNA"/>
</dbReference>
<gene>
    <name evidence="1" type="ORF">GL263_10250</name>
</gene>
<sequence length="59" mass="6395">MSTLKPETRDLQKSLEEDVEAALNPGEAQGYYRDTRECAALLLIAGAALLSPPAPRPKK</sequence>
<evidence type="ECO:0000313" key="1">
    <source>
        <dbReference type="EMBL" id="MBB1243934.1"/>
    </source>
</evidence>
<dbReference type="RefSeq" id="WP_182855296.1">
    <property type="nucleotide sequence ID" value="NZ_WMLF01000111.1"/>
</dbReference>